<organism evidence="5 6">
    <name type="scientific">Ruminococcus gauvreauii</name>
    <dbReference type="NCBI Taxonomy" id="438033"/>
    <lineage>
        <taxon>Bacteria</taxon>
        <taxon>Bacillati</taxon>
        <taxon>Bacillota</taxon>
        <taxon>Clostridia</taxon>
        <taxon>Eubacteriales</taxon>
        <taxon>Oscillospiraceae</taxon>
        <taxon>Ruminococcus</taxon>
    </lineage>
</organism>
<evidence type="ECO:0000256" key="4">
    <source>
        <dbReference type="ARBA" id="ARBA00023235"/>
    </source>
</evidence>
<evidence type="ECO:0000313" key="5">
    <source>
        <dbReference type="EMBL" id="UWP58700.1"/>
    </source>
</evidence>
<comment type="similarity">
    <text evidence="1">Belongs to the phosphoglycerate mutase family. BPG-dependent PGAM subfamily.</text>
</comment>
<dbReference type="RefSeq" id="WP_049898200.1">
    <property type="nucleotide sequence ID" value="NZ_CABLBR010000018.1"/>
</dbReference>
<protein>
    <recommendedName>
        <fullName evidence="2">phosphoglycerate mutase (2,3-diphosphoglycerate-dependent)</fullName>
        <ecNumber evidence="2">5.4.2.11</ecNumber>
    </recommendedName>
</protein>
<dbReference type="EC" id="5.4.2.11" evidence="2"/>
<dbReference type="SUPFAM" id="SSF53254">
    <property type="entry name" value="Phosphoglycerate mutase-like"/>
    <property type="match status" value="1"/>
</dbReference>
<evidence type="ECO:0000256" key="1">
    <source>
        <dbReference type="ARBA" id="ARBA00006717"/>
    </source>
</evidence>
<keyword evidence="6" id="KW-1185">Reference proteome</keyword>
<evidence type="ECO:0000256" key="3">
    <source>
        <dbReference type="ARBA" id="ARBA00023152"/>
    </source>
</evidence>
<dbReference type="CDD" id="cd07067">
    <property type="entry name" value="HP_PGM_like"/>
    <property type="match status" value="1"/>
</dbReference>
<accession>A0ABY5VFN5</accession>
<keyword evidence="4" id="KW-0413">Isomerase</keyword>
<dbReference type="InterPro" id="IPR029033">
    <property type="entry name" value="His_PPase_superfam"/>
</dbReference>
<dbReference type="PANTHER" id="PTHR11931">
    <property type="entry name" value="PHOSPHOGLYCERATE MUTASE"/>
    <property type="match status" value="1"/>
</dbReference>
<dbReference type="Pfam" id="PF00300">
    <property type="entry name" value="His_Phos_1"/>
    <property type="match status" value="1"/>
</dbReference>
<evidence type="ECO:0000313" key="6">
    <source>
        <dbReference type="Proteomes" id="UP001060164"/>
    </source>
</evidence>
<sequence>MKLILMRHGSIRLPDEEKRYIGQTDRPVTQKGQAEIADGLQRMERQFGRADEIWSSDLGRCVEAAECAAEYFGVPYQTDRRLREIDLGEWEGKTFRDIRREFPEEYRMRGEHLGTYHPPGGENFRQVMMRAVQFTKERVQCLQGEKVLLFITHAGVIRTLCCCRDGRNPDELLHYRIGYGEYMVWEAERADMMERLKDQGYH</sequence>
<gene>
    <name evidence="5" type="ORF">NQ502_15165</name>
</gene>
<dbReference type="EMBL" id="CP102290">
    <property type="protein sequence ID" value="UWP58700.1"/>
    <property type="molecule type" value="Genomic_DNA"/>
</dbReference>
<dbReference type="SMART" id="SM00855">
    <property type="entry name" value="PGAM"/>
    <property type="match status" value="1"/>
</dbReference>
<keyword evidence="3" id="KW-0324">Glycolysis</keyword>
<evidence type="ECO:0000256" key="2">
    <source>
        <dbReference type="ARBA" id="ARBA00012028"/>
    </source>
</evidence>
<proteinExistence type="inferred from homology"/>
<name>A0ABY5VFN5_9FIRM</name>
<dbReference type="InterPro" id="IPR005952">
    <property type="entry name" value="Phosphogly_mut1"/>
</dbReference>
<reference evidence="5" key="1">
    <citation type="journal article" date="2022" name="Cell">
        <title>Design, construction, and in vivo augmentation of a complex gut microbiome.</title>
        <authorList>
            <person name="Cheng A.G."/>
            <person name="Ho P.Y."/>
            <person name="Aranda-Diaz A."/>
            <person name="Jain S."/>
            <person name="Yu F.B."/>
            <person name="Meng X."/>
            <person name="Wang M."/>
            <person name="Iakiviak M."/>
            <person name="Nagashima K."/>
            <person name="Zhao A."/>
            <person name="Murugkar P."/>
            <person name="Patil A."/>
            <person name="Atabakhsh K."/>
            <person name="Weakley A."/>
            <person name="Yan J."/>
            <person name="Brumbaugh A.R."/>
            <person name="Higginbottom S."/>
            <person name="Dimas A."/>
            <person name="Shiver A.L."/>
            <person name="Deutschbauer A."/>
            <person name="Neff N."/>
            <person name="Sonnenburg J.L."/>
            <person name="Huang K.C."/>
            <person name="Fischbach M.A."/>
        </authorList>
    </citation>
    <scope>NUCLEOTIDE SEQUENCE</scope>
    <source>
        <strain evidence="5">DSM 19829</strain>
    </source>
</reference>
<dbReference type="InterPro" id="IPR013078">
    <property type="entry name" value="His_Pase_superF_clade-1"/>
</dbReference>
<dbReference type="Gene3D" id="3.40.50.1240">
    <property type="entry name" value="Phosphoglycerate mutase-like"/>
    <property type="match status" value="1"/>
</dbReference>
<dbReference type="Proteomes" id="UP001060164">
    <property type="component" value="Chromosome"/>
</dbReference>